<sequence length="659" mass="72412">MHKFKTVLEIKNWRLRTKLFVSILLILLVPSIVIGSSSYQKAQTVLGEYILESASQSVDLINEEINNTLEPKIHDLTYLTNTINRGMYEENEVTEKLNQYIELHPEVAAVYAGADTGELFMEPAQTLPDDFDHRERSWYQEALSNGGEAVITEPYIDEATQKMVITIAQTINDGSGVIGMDIRLTDLESITNEIAIGEEGYVFLLDQNHRYLVHPTEEQNTEPTGDWTNIVFNQNNGNFSYLFNGEQKEMIFTTNDLTGWKISGTLYTSELEEASSGILTTTLIVIAAAVIIGLLIIILIIRSITKPIHSLTTSVERISKGDLTENLTVESKDEIGQLVSGVKKMQQSLREIILNVSKASEHLTGQSEELTQSANEVKTGTQQIATTMQELAGGSETQADNAGELSNVMDSFAAQMYEANENGEEVHHSSNNMLGIIEEGSQLMESSVKQMAKIDNIVKTAVNRVQKLDTQSQEITKLVSVVKDISEQTNLLALNAAIEAARAGEHGKGFAVVADEVRKLAEQVGESVTDITTIAVNIQKESNGVVESLQDGYQQVEKGTDQIKTTGKAFYEINQSVEQMVEKISKVIDRLASMTSNSQEINASIEEIASVSEESAAGIEQTSASAQQASGAMEEVANSSDRLANLAEELNNNIKQFKL</sequence>
<evidence type="ECO:0000259" key="13">
    <source>
        <dbReference type="PROSITE" id="PS50885"/>
    </source>
</evidence>
<dbReference type="SMART" id="SM00319">
    <property type="entry name" value="TarH"/>
    <property type="match status" value="1"/>
</dbReference>
<evidence type="ECO:0000256" key="2">
    <source>
        <dbReference type="ARBA" id="ARBA00022475"/>
    </source>
</evidence>
<keyword evidence="3" id="KW-0488">Methylation</keyword>
<dbReference type="Proteomes" id="UP000199687">
    <property type="component" value="Unassembled WGS sequence"/>
</dbReference>
<feature type="transmembrane region" description="Helical" evidence="11">
    <location>
        <begin position="278"/>
        <end position="301"/>
    </location>
</feature>
<dbReference type="Gene3D" id="6.10.340.10">
    <property type="match status" value="1"/>
</dbReference>
<feature type="domain" description="Methyl-accepting transducer" evidence="12">
    <location>
        <begin position="373"/>
        <end position="623"/>
    </location>
</feature>
<evidence type="ECO:0000256" key="5">
    <source>
        <dbReference type="ARBA" id="ARBA00022692"/>
    </source>
</evidence>
<dbReference type="PANTHER" id="PTHR32089:SF114">
    <property type="entry name" value="METHYL-ACCEPTING CHEMOTAXIS PROTEIN MCPB"/>
    <property type="match status" value="1"/>
</dbReference>
<dbReference type="InterPro" id="IPR033479">
    <property type="entry name" value="dCache_1"/>
</dbReference>
<keyword evidence="7 11" id="KW-0472">Membrane</keyword>
<dbReference type="CDD" id="cd06225">
    <property type="entry name" value="HAMP"/>
    <property type="match status" value="1"/>
</dbReference>
<dbReference type="GO" id="GO:0006935">
    <property type="term" value="P:chemotaxis"/>
    <property type="evidence" value="ECO:0007669"/>
    <property type="project" value="UniProtKB-KW"/>
</dbReference>
<evidence type="ECO:0000256" key="4">
    <source>
        <dbReference type="ARBA" id="ARBA00022500"/>
    </source>
</evidence>
<evidence type="ECO:0000256" key="3">
    <source>
        <dbReference type="ARBA" id="ARBA00022481"/>
    </source>
</evidence>
<feature type="domain" description="HAMP" evidence="13">
    <location>
        <begin position="302"/>
        <end position="354"/>
    </location>
</feature>
<dbReference type="SMART" id="SM00304">
    <property type="entry name" value="HAMP"/>
    <property type="match status" value="1"/>
</dbReference>
<evidence type="ECO:0000313" key="14">
    <source>
        <dbReference type="EMBL" id="SER64888.1"/>
    </source>
</evidence>
<dbReference type="AlphaFoldDB" id="A0A1H9QWQ5"/>
<dbReference type="STRING" id="531814.SAMN04487944_107135"/>
<dbReference type="InterPro" id="IPR029151">
    <property type="entry name" value="Sensor-like_sf"/>
</dbReference>
<comment type="similarity">
    <text evidence="9">Belongs to the methyl-accepting chemotaxis (MCP) protein family.</text>
</comment>
<keyword evidence="15" id="KW-1185">Reference proteome</keyword>
<evidence type="ECO:0000256" key="6">
    <source>
        <dbReference type="ARBA" id="ARBA00022989"/>
    </source>
</evidence>
<evidence type="ECO:0000256" key="7">
    <source>
        <dbReference type="ARBA" id="ARBA00023136"/>
    </source>
</evidence>
<dbReference type="CDD" id="cd12912">
    <property type="entry name" value="PDC2_MCP_like"/>
    <property type="match status" value="1"/>
</dbReference>
<evidence type="ECO:0000313" key="15">
    <source>
        <dbReference type="Proteomes" id="UP000199687"/>
    </source>
</evidence>
<keyword evidence="5 11" id="KW-0812">Transmembrane</keyword>
<dbReference type="EMBL" id="FOGL01000007">
    <property type="protein sequence ID" value="SER64888.1"/>
    <property type="molecule type" value="Genomic_DNA"/>
</dbReference>
<dbReference type="SUPFAM" id="SSF58104">
    <property type="entry name" value="Methyl-accepting chemotaxis protein (MCP) signaling domain"/>
    <property type="match status" value="1"/>
</dbReference>
<dbReference type="GO" id="GO:0007165">
    <property type="term" value="P:signal transduction"/>
    <property type="evidence" value="ECO:0007669"/>
    <property type="project" value="UniProtKB-KW"/>
</dbReference>
<dbReference type="PANTHER" id="PTHR32089">
    <property type="entry name" value="METHYL-ACCEPTING CHEMOTAXIS PROTEIN MCPB"/>
    <property type="match status" value="1"/>
</dbReference>
<dbReference type="PROSITE" id="PS50885">
    <property type="entry name" value="HAMP"/>
    <property type="match status" value="1"/>
</dbReference>
<dbReference type="SMART" id="SM00283">
    <property type="entry name" value="MA"/>
    <property type="match status" value="1"/>
</dbReference>
<dbReference type="CDD" id="cd18773">
    <property type="entry name" value="PDC1_HK_sensor"/>
    <property type="match status" value="1"/>
</dbReference>
<proteinExistence type="inferred from homology"/>
<evidence type="ECO:0000256" key="8">
    <source>
        <dbReference type="ARBA" id="ARBA00023224"/>
    </source>
</evidence>
<dbReference type="SUPFAM" id="SSF103190">
    <property type="entry name" value="Sensory domain-like"/>
    <property type="match status" value="1"/>
</dbReference>
<keyword evidence="8 10" id="KW-0807">Transducer</keyword>
<dbReference type="Pfam" id="PF00672">
    <property type="entry name" value="HAMP"/>
    <property type="match status" value="1"/>
</dbReference>
<evidence type="ECO:0000256" key="1">
    <source>
        <dbReference type="ARBA" id="ARBA00004651"/>
    </source>
</evidence>
<reference evidence="14 15" key="1">
    <citation type="submission" date="2016-10" db="EMBL/GenBank/DDBJ databases">
        <authorList>
            <person name="de Groot N.N."/>
        </authorList>
    </citation>
    <scope>NUCLEOTIDE SEQUENCE [LARGE SCALE GENOMIC DNA]</scope>
    <source>
        <strain evidence="14 15">CGMCC 1.7727</strain>
    </source>
</reference>
<evidence type="ECO:0000256" key="11">
    <source>
        <dbReference type="SAM" id="Phobius"/>
    </source>
</evidence>
<protein>
    <submittedName>
        <fullName evidence="14">Methyl-accepting chemotaxis sensory transducer with TarH sensor</fullName>
    </submittedName>
</protein>
<name>A0A1H9QWQ5_9BACI</name>
<evidence type="ECO:0000256" key="9">
    <source>
        <dbReference type="ARBA" id="ARBA00029447"/>
    </source>
</evidence>
<dbReference type="PROSITE" id="PS50111">
    <property type="entry name" value="CHEMOTAXIS_TRANSDUC_2"/>
    <property type="match status" value="1"/>
</dbReference>
<dbReference type="Pfam" id="PF02743">
    <property type="entry name" value="dCache_1"/>
    <property type="match status" value="1"/>
</dbReference>
<comment type="subcellular location">
    <subcellularLocation>
        <location evidence="1">Cell membrane</location>
        <topology evidence="1">Multi-pass membrane protein</topology>
    </subcellularLocation>
</comment>
<keyword evidence="2" id="KW-1003">Cell membrane</keyword>
<keyword evidence="6 11" id="KW-1133">Transmembrane helix</keyword>
<gene>
    <name evidence="14" type="ORF">SAMN04487944_107135</name>
</gene>
<dbReference type="Gene3D" id="3.30.450.20">
    <property type="entry name" value="PAS domain"/>
    <property type="match status" value="2"/>
</dbReference>
<dbReference type="InterPro" id="IPR003122">
    <property type="entry name" value="Tar_rcpt_lig-bd"/>
</dbReference>
<keyword evidence="4" id="KW-0145">Chemotaxis</keyword>
<dbReference type="OrthoDB" id="9760371at2"/>
<dbReference type="InterPro" id="IPR003660">
    <property type="entry name" value="HAMP_dom"/>
</dbReference>
<accession>A0A1H9QWQ5</accession>
<dbReference type="CDD" id="cd11386">
    <property type="entry name" value="MCP_signal"/>
    <property type="match status" value="1"/>
</dbReference>
<dbReference type="RefSeq" id="WP_089740532.1">
    <property type="nucleotide sequence ID" value="NZ_FOGL01000007.1"/>
</dbReference>
<evidence type="ECO:0000259" key="12">
    <source>
        <dbReference type="PROSITE" id="PS50111"/>
    </source>
</evidence>
<dbReference type="Gene3D" id="1.10.287.950">
    <property type="entry name" value="Methyl-accepting chemotaxis protein"/>
    <property type="match status" value="1"/>
</dbReference>
<dbReference type="InterPro" id="IPR004089">
    <property type="entry name" value="MCPsignal_dom"/>
</dbReference>
<dbReference type="GO" id="GO:0005886">
    <property type="term" value="C:plasma membrane"/>
    <property type="evidence" value="ECO:0007669"/>
    <property type="project" value="UniProtKB-SubCell"/>
</dbReference>
<organism evidence="14 15">
    <name type="scientific">Gracilibacillus ureilyticus</name>
    <dbReference type="NCBI Taxonomy" id="531814"/>
    <lineage>
        <taxon>Bacteria</taxon>
        <taxon>Bacillati</taxon>
        <taxon>Bacillota</taxon>
        <taxon>Bacilli</taxon>
        <taxon>Bacillales</taxon>
        <taxon>Bacillaceae</taxon>
        <taxon>Gracilibacillus</taxon>
    </lineage>
</organism>
<dbReference type="Pfam" id="PF00015">
    <property type="entry name" value="MCPsignal"/>
    <property type="match status" value="1"/>
</dbReference>
<evidence type="ECO:0000256" key="10">
    <source>
        <dbReference type="PROSITE-ProRule" id="PRU00284"/>
    </source>
</evidence>